<keyword evidence="1" id="KW-0472">Membrane</keyword>
<keyword evidence="1" id="KW-1133">Transmembrane helix</keyword>
<feature type="transmembrane region" description="Helical" evidence="1">
    <location>
        <begin position="84"/>
        <end position="101"/>
    </location>
</feature>
<keyword evidence="1" id="KW-0812">Transmembrane</keyword>
<protein>
    <submittedName>
        <fullName evidence="2">Uncharacterized protein</fullName>
    </submittedName>
</protein>
<sequence>MGKITRRIGQIGSVTWRRARESSSLERWVTSAEPYPPAIHNRYLRRNRCICDGIRAVFNVLSHTADRSAHLSAPLIPSRYQKEASVLLFFVVPFVFCGFNIRPIPSC</sequence>
<evidence type="ECO:0000313" key="3">
    <source>
        <dbReference type="Proteomes" id="UP000031036"/>
    </source>
</evidence>
<comment type="caution">
    <text evidence="2">The sequence shown here is derived from an EMBL/GenBank/DDBJ whole genome shotgun (WGS) entry which is preliminary data.</text>
</comment>
<keyword evidence="3" id="KW-1185">Reference proteome</keyword>
<evidence type="ECO:0000313" key="2">
    <source>
        <dbReference type="EMBL" id="KHN79786.1"/>
    </source>
</evidence>
<accession>A0A0B2V8P9</accession>
<dbReference type="AlphaFoldDB" id="A0A0B2V8P9"/>
<gene>
    <name evidence="2" type="ORF">Tcan_12447</name>
</gene>
<proteinExistence type="predicted"/>
<reference evidence="2 3" key="1">
    <citation type="submission" date="2014-11" db="EMBL/GenBank/DDBJ databases">
        <title>Genetic blueprint of the zoonotic pathogen Toxocara canis.</title>
        <authorList>
            <person name="Zhu X.-Q."/>
            <person name="Korhonen P.K."/>
            <person name="Cai H."/>
            <person name="Young N.D."/>
            <person name="Nejsum P."/>
            <person name="von Samson-Himmelstjerna G."/>
            <person name="Boag P.R."/>
            <person name="Tan P."/>
            <person name="Li Q."/>
            <person name="Min J."/>
            <person name="Yang Y."/>
            <person name="Wang X."/>
            <person name="Fang X."/>
            <person name="Hall R.S."/>
            <person name="Hofmann A."/>
            <person name="Sternberg P.W."/>
            <person name="Jex A.R."/>
            <person name="Gasser R.B."/>
        </authorList>
    </citation>
    <scope>NUCLEOTIDE SEQUENCE [LARGE SCALE GENOMIC DNA]</scope>
    <source>
        <strain evidence="2">PN_DK_2014</strain>
    </source>
</reference>
<dbReference type="EMBL" id="JPKZ01001848">
    <property type="protein sequence ID" value="KHN79786.1"/>
    <property type="molecule type" value="Genomic_DNA"/>
</dbReference>
<dbReference type="Proteomes" id="UP000031036">
    <property type="component" value="Unassembled WGS sequence"/>
</dbReference>
<name>A0A0B2V8P9_TOXCA</name>
<evidence type="ECO:0000256" key="1">
    <source>
        <dbReference type="SAM" id="Phobius"/>
    </source>
</evidence>
<organism evidence="2 3">
    <name type="scientific">Toxocara canis</name>
    <name type="common">Canine roundworm</name>
    <dbReference type="NCBI Taxonomy" id="6265"/>
    <lineage>
        <taxon>Eukaryota</taxon>
        <taxon>Metazoa</taxon>
        <taxon>Ecdysozoa</taxon>
        <taxon>Nematoda</taxon>
        <taxon>Chromadorea</taxon>
        <taxon>Rhabditida</taxon>
        <taxon>Spirurina</taxon>
        <taxon>Ascaridomorpha</taxon>
        <taxon>Ascaridoidea</taxon>
        <taxon>Toxocaridae</taxon>
        <taxon>Toxocara</taxon>
    </lineage>
</organism>